<evidence type="ECO:0000313" key="2">
    <source>
        <dbReference type="EMBL" id="GEU73629.1"/>
    </source>
</evidence>
<dbReference type="Pfam" id="PF00078">
    <property type="entry name" value="RVT_1"/>
    <property type="match status" value="1"/>
</dbReference>
<organism evidence="2">
    <name type="scientific">Tanacetum cinerariifolium</name>
    <name type="common">Dalmatian daisy</name>
    <name type="synonym">Chrysanthemum cinerariifolium</name>
    <dbReference type="NCBI Taxonomy" id="118510"/>
    <lineage>
        <taxon>Eukaryota</taxon>
        <taxon>Viridiplantae</taxon>
        <taxon>Streptophyta</taxon>
        <taxon>Embryophyta</taxon>
        <taxon>Tracheophyta</taxon>
        <taxon>Spermatophyta</taxon>
        <taxon>Magnoliopsida</taxon>
        <taxon>eudicotyledons</taxon>
        <taxon>Gunneridae</taxon>
        <taxon>Pentapetalae</taxon>
        <taxon>asterids</taxon>
        <taxon>campanulids</taxon>
        <taxon>Asterales</taxon>
        <taxon>Asteraceae</taxon>
        <taxon>Asteroideae</taxon>
        <taxon>Anthemideae</taxon>
        <taxon>Anthemidinae</taxon>
        <taxon>Tanacetum</taxon>
    </lineage>
</organism>
<name>A0A6L2MJP2_TANCI</name>
<dbReference type="InterPro" id="IPR000477">
    <property type="entry name" value="RT_dom"/>
</dbReference>
<gene>
    <name evidence="2" type="ORF">Tci_045607</name>
</gene>
<comment type="caution">
    <text evidence="2">The sequence shown here is derived from an EMBL/GenBank/DDBJ whole genome shotgun (WGS) entry which is preliminary data.</text>
</comment>
<feature type="domain" description="Reverse transcriptase" evidence="1">
    <location>
        <begin position="1"/>
        <end position="153"/>
    </location>
</feature>
<protein>
    <recommendedName>
        <fullName evidence="1">Reverse transcriptase domain-containing protein</fullName>
    </recommendedName>
</protein>
<dbReference type="EMBL" id="BKCJ010006727">
    <property type="protein sequence ID" value="GEU73629.1"/>
    <property type="molecule type" value="Genomic_DNA"/>
</dbReference>
<dbReference type="AlphaFoldDB" id="A0A6L2MJP2"/>
<dbReference type="PANTHER" id="PTHR33116">
    <property type="entry name" value="REVERSE TRANSCRIPTASE ZINC-BINDING DOMAIN-CONTAINING PROTEIN-RELATED-RELATED"/>
    <property type="match status" value="1"/>
</dbReference>
<evidence type="ECO:0000259" key="1">
    <source>
        <dbReference type="PROSITE" id="PS50878"/>
    </source>
</evidence>
<reference evidence="2" key="1">
    <citation type="journal article" date="2019" name="Sci. Rep.">
        <title>Draft genome of Tanacetum cinerariifolium, the natural source of mosquito coil.</title>
        <authorList>
            <person name="Yamashiro T."/>
            <person name="Shiraishi A."/>
            <person name="Satake H."/>
            <person name="Nakayama K."/>
        </authorList>
    </citation>
    <scope>NUCLEOTIDE SEQUENCE</scope>
</reference>
<dbReference type="PROSITE" id="PS50878">
    <property type="entry name" value="RT_POL"/>
    <property type="match status" value="1"/>
</dbReference>
<accession>A0A6L2MJP2</accession>
<dbReference type="PANTHER" id="PTHR33116:SF78">
    <property type="entry name" value="OS12G0587133 PROTEIN"/>
    <property type="match status" value="1"/>
</dbReference>
<sequence>MVDWICTCVTSTSFSICLNKDLYGYFKGGRGLRQGDPISPYLFTLVIEVFTLIINNRIQQSHSFKYHSRCKEIRLTHLCFAYDLLVLCYGSADSVKVIKEALDLFSIVSGLKPNMSKSTIFFGNVDISEKKRILEIVPFQIGKFLMRYLGVPLITKRLGKDECKQLADKVKNKVGDLKNKFLSNAGDMSRGKAKISWKTICKPKMQGGLGFKDLGKWNEVLLTKHIWNITTKKDTLWVQWIHMILEIKLESILSLRLEMEKISQCETKIMRICNNGNNKTFSASQVWKDYSDNMPKVSWGNLQERNKRQFTSEKRPGKDLLEAILETVRFRLARVKLLKNSYVDKVAKDWGIKFKYV</sequence>
<proteinExistence type="predicted"/>